<protein>
    <submittedName>
        <fullName evidence="2">Putative inner membrane or exported protein</fullName>
    </submittedName>
</protein>
<dbReference type="Gene3D" id="3.30.310.70">
    <property type="entry name" value="TT1751-like domain"/>
    <property type="match status" value="1"/>
</dbReference>
<dbReference type="PANTHER" id="PTHR38342">
    <property type="entry name" value="SLR5037 PROTEIN"/>
    <property type="match status" value="1"/>
</dbReference>
<dbReference type="EMBL" id="BBMR01000001">
    <property type="protein sequence ID" value="GAL16752.1"/>
    <property type="molecule type" value="Genomic_DNA"/>
</dbReference>
<evidence type="ECO:0000259" key="1">
    <source>
        <dbReference type="Pfam" id="PF03625"/>
    </source>
</evidence>
<comment type="caution">
    <text evidence="2">The sequence shown here is derived from an EMBL/GenBank/DDBJ whole genome shotgun (WGS) entry which is preliminary data.</text>
</comment>
<keyword evidence="3" id="KW-1185">Reference proteome</keyword>
<name>A0A090SB10_9VIBR</name>
<dbReference type="Proteomes" id="UP000029228">
    <property type="component" value="Unassembled WGS sequence"/>
</dbReference>
<dbReference type="InterPro" id="IPR035923">
    <property type="entry name" value="TT1751-like_sf"/>
</dbReference>
<organism evidence="2 3">
    <name type="scientific">Vibrio maritimus</name>
    <dbReference type="NCBI Taxonomy" id="990268"/>
    <lineage>
        <taxon>Bacteria</taxon>
        <taxon>Pseudomonadati</taxon>
        <taxon>Pseudomonadota</taxon>
        <taxon>Gammaproteobacteria</taxon>
        <taxon>Vibrionales</taxon>
        <taxon>Vibrionaceae</taxon>
        <taxon>Vibrio</taxon>
    </lineage>
</organism>
<dbReference type="SUPFAM" id="SSF103247">
    <property type="entry name" value="TT1751-like"/>
    <property type="match status" value="1"/>
</dbReference>
<gene>
    <name evidence="2" type="ORF">JCM19235_5301</name>
</gene>
<dbReference type="STRING" id="990268.JCM19235_5301"/>
<reference evidence="2 3" key="1">
    <citation type="submission" date="2014-09" db="EMBL/GenBank/DDBJ databases">
        <title>Vibrio maritimus JCM 19235. (C45) whole genome shotgun sequence.</title>
        <authorList>
            <person name="Sawabe T."/>
            <person name="Meirelles P."/>
            <person name="Nakanishi M."/>
            <person name="Sayaka M."/>
            <person name="Hattori M."/>
            <person name="Ohkuma M."/>
        </authorList>
    </citation>
    <scope>NUCLEOTIDE SEQUENCE [LARGE SCALE GENOMIC DNA]</scope>
    <source>
        <strain evidence="3">JCM19235</strain>
    </source>
</reference>
<evidence type="ECO:0000313" key="2">
    <source>
        <dbReference type="EMBL" id="GAL16752.1"/>
    </source>
</evidence>
<dbReference type="Pfam" id="PF03625">
    <property type="entry name" value="DUF302"/>
    <property type="match status" value="1"/>
</dbReference>
<sequence length="117" mass="12630">MSMTADKLAGLLESKGMTIFTRVKHSDSAKKVGVELRPTELIIFGNPKVGSPLMACNQSVAIDLPQKALIMEDDQGEVWLVYNSPSYLAARHHIEGCDKVLSKVEGALANFAKGATQ</sequence>
<dbReference type="InterPro" id="IPR005180">
    <property type="entry name" value="DUF302"/>
</dbReference>
<dbReference type="PANTHER" id="PTHR38342:SF2">
    <property type="entry name" value="INNER MEMBRANE OR EXPORTED"/>
    <property type="match status" value="1"/>
</dbReference>
<feature type="domain" description="DUF302" evidence="1">
    <location>
        <begin position="24"/>
        <end position="85"/>
    </location>
</feature>
<dbReference type="AlphaFoldDB" id="A0A090SB10"/>
<proteinExistence type="predicted"/>
<accession>A0A090SB10</accession>
<evidence type="ECO:0000313" key="3">
    <source>
        <dbReference type="Proteomes" id="UP000029228"/>
    </source>
</evidence>
<dbReference type="CDD" id="cd14797">
    <property type="entry name" value="DUF302"/>
    <property type="match status" value="1"/>
</dbReference>